<feature type="non-terminal residue" evidence="1">
    <location>
        <position position="56"/>
    </location>
</feature>
<evidence type="ECO:0000313" key="1">
    <source>
        <dbReference type="EMBL" id="KAA6354579.1"/>
    </source>
</evidence>
<comment type="caution">
    <text evidence="1">The sequence shown here is derived from an EMBL/GenBank/DDBJ whole genome shotgun (WGS) entry which is preliminary data.</text>
</comment>
<dbReference type="EMBL" id="SNRW01036066">
    <property type="protein sequence ID" value="KAA6354579.1"/>
    <property type="molecule type" value="Genomic_DNA"/>
</dbReference>
<name>A0A5J4T8Q0_9EUKA</name>
<organism evidence="1 2">
    <name type="scientific">Streblomastix strix</name>
    <dbReference type="NCBI Taxonomy" id="222440"/>
    <lineage>
        <taxon>Eukaryota</taxon>
        <taxon>Metamonada</taxon>
        <taxon>Preaxostyla</taxon>
        <taxon>Oxymonadida</taxon>
        <taxon>Streblomastigidae</taxon>
        <taxon>Streblomastix</taxon>
    </lineage>
</organism>
<protein>
    <submittedName>
        <fullName evidence="1">Uncharacterized protein</fullName>
    </submittedName>
</protein>
<accession>A0A5J4T8Q0</accession>
<evidence type="ECO:0000313" key="2">
    <source>
        <dbReference type="Proteomes" id="UP000324800"/>
    </source>
</evidence>
<gene>
    <name evidence="1" type="ORF">EZS28_049894</name>
</gene>
<proteinExistence type="predicted"/>
<dbReference type="Proteomes" id="UP000324800">
    <property type="component" value="Unassembled WGS sequence"/>
</dbReference>
<dbReference type="AlphaFoldDB" id="A0A5J4T8Q0"/>
<reference evidence="1 2" key="1">
    <citation type="submission" date="2019-03" db="EMBL/GenBank/DDBJ databases">
        <title>Single cell metagenomics reveals metabolic interactions within the superorganism composed of flagellate Streblomastix strix and complex community of Bacteroidetes bacteria on its surface.</title>
        <authorList>
            <person name="Treitli S.C."/>
            <person name="Kolisko M."/>
            <person name="Husnik F."/>
            <person name="Keeling P."/>
            <person name="Hampl V."/>
        </authorList>
    </citation>
    <scope>NUCLEOTIDE SEQUENCE [LARGE SCALE GENOMIC DNA]</scope>
    <source>
        <strain evidence="1">ST1C</strain>
    </source>
</reference>
<sequence length="56" mass="6635">MNQRKAYFFVNGEEQENFVFNIPQKIRFYAFVQQQNSSFEVTKFEMLEKSSACGVV</sequence>